<feature type="compositionally biased region" description="Basic and acidic residues" evidence="1">
    <location>
        <begin position="101"/>
        <end position="110"/>
    </location>
</feature>
<evidence type="ECO:0000313" key="3">
    <source>
        <dbReference type="Proteomes" id="UP001177744"/>
    </source>
</evidence>
<comment type="caution">
    <text evidence="2">The sequence shown here is derived from an EMBL/GenBank/DDBJ whole genome shotgun (WGS) entry which is preliminary data.</text>
</comment>
<dbReference type="EMBL" id="JAULJE010000018">
    <property type="protein sequence ID" value="KAK1332228.1"/>
    <property type="molecule type" value="Genomic_DNA"/>
</dbReference>
<sequence length="155" mass="17437">MAISQYHAVYAAFVYEGHPVAKGGVSISEERQQAELAWVTVLASLWETVLDFSNFIWAYVCCQECTQFPASAPSLLHHFVSLNCDRGCCTSDSLLALWERTSTEPGERGMHQPRNGPPLEDERPLQRNKEREKLTDQRSCKVLKYGDACVERKGG</sequence>
<feature type="compositionally biased region" description="Basic and acidic residues" evidence="1">
    <location>
        <begin position="120"/>
        <end position="135"/>
    </location>
</feature>
<dbReference type="AlphaFoldDB" id="A0AA40HJC5"/>
<feature type="region of interest" description="Disordered" evidence="1">
    <location>
        <begin position="101"/>
        <end position="135"/>
    </location>
</feature>
<accession>A0AA40HJC5</accession>
<protein>
    <submittedName>
        <fullName evidence="2">Uncharacterized protein</fullName>
    </submittedName>
</protein>
<evidence type="ECO:0000313" key="2">
    <source>
        <dbReference type="EMBL" id="KAK1332228.1"/>
    </source>
</evidence>
<proteinExistence type="predicted"/>
<gene>
    <name evidence="2" type="ORF">QTO34_006900</name>
</gene>
<reference evidence="2" key="1">
    <citation type="submission" date="2023-06" db="EMBL/GenBank/DDBJ databases">
        <title>Reference genome for the Northern bat (Eptesicus nilssonii), a most northern bat species.</title>
        <authorList>
            <person name="Laine V.N."/>
            <person name="Pulliainen A.T."/>
            <person name="Lilley T.M."/>
        </authorList>
    </citation>
    <scope>NUCLEOTIDE SEQUENCE</scope>
    <source>
        <strain evidence="2">BLF_Eptnil</strain>
        <tissue evidence="2">Kidney</tissue>
    </source>
</reference>
<organism evidence="2 3">
    <name type="scientific">Cnephaeus nilssonii</name>
    <name type="common">Northern bat</name>
    <name type="synonym">Eptesicus nilssonii</name>
    <dbReference type="NCBI Taxonomy" id="3371016"/>
    <lineage>
        <taxon>Eukaryota</taxon>
        <taxon>Metazoa</taxon>
        <taxon>Chordata</taxon>
        <taxon>Craniata</taxon>
        <taxon>Vertebrata</taxon>
        <taxon>Euteleostomi</taxon>
        <taxon>Mammalia</taxon>
        <taxon>Eutheria</taxon>
        <taxon>Laurasiatheria</taxon>
        <taxon>Chiroptera</taxon>
        <taxon>Yangochiroptera</taxon>
        <taxon>Vespertilionidae</taxon>
        <taxon>Cnephaeus</taxon>
    </lineage>
</organism>
<dbReference type="Proteomes" id="UP001177744">
    <property type="component" value="Unassembled WGS sequence"/>
</dbReference>
<name>A0AA40HJC5_CNENI</name>
<keyword evidence="3" id="KW-1185">Reference proteome</keyword>
<evidence type="ECO:0000256" key="1">
    <source>
        <dbReference type="SAM" id="MobiDB-lite"/>
    </source>
</evidence>